<name>A0A0C1LX94_9LACO</name>
<keyword evidence="2" id="KW-1185">Reference proteome</keyword>
<dbReference type="GeneID" id="74913786"/>
<dbReference type="EMBL" id="JOJZ01000021">
    <property type="protein sequence ID" value="KID41280.1"/>
    <property type="molecule type" value="Genomic_DNA"/>
</dbReference>
<comment type="caution">
    <text evidence="1">The sequence shown here is derived from an EMBL/GenBank/DDBJ whole genome shotgun (WGS) entry which is preliminary data.</text>
</comment>
<dbReference type="Gene3D" id="3.90.110.10">
    <property type="entry name" value="Lactate dehydrogenase/glycoside hydrolase, family 4, C-terminal"/>
    <property type="match status" value="1"/>
</dbReference>
<reference evidence="1 2" key="1">
    <citation type="submission" date="2014-06" db="EMBL/GenBank/DDBJ databases">
        <title>Functional and comparative genomic analyses of the Drosophila gut microbiota identify candidate symbiosis factors.</title>
        <authorList>
            <person name="Newell P.D."/>
            <person name="Chaston J.M."/>
            <person name="Douglas A.E."/>
        </authorList>
    </citation>
    <scope>NUCLEOTIDE SEQUENCE [LARGE SCALE GENOMIC DNA]</scope>
    <source>
        <strain evidence="1 2">DmCS_002</strain>
    </source>
</reference>
<gene>
    <name evidence="1" type="ORF">LfDm3_1125</name>
</gene>
<proteinExistence type="predicted"/>
<organism evidence="1 2">
    <name type="scientific">Fructilactobacillus fructivorans</name>
    <dbReference type="NCBI Taxonomy" id="1614"/>
    <lineage>
        <taxon>Bacteria</taxon>
        <taxon>Bacillati</taxon>
        <taxon>Bacillota</taxon>
        <taxon>Bacilli</taxon>
        <taxon>Lactobacillales</taxon>
        <taxon>Lactobacillaceae</taxon>
        <taxon>Fructilactobacillus</taxon>
    </lineage>
</organism>
<dbReference type="Proteomes" id="UP000031397">
    <property type="component" value="Unassembled WGS sequence"/>
</dbReference>
<dbReference type="InterPro" id="IPR015955">
    <property type="entry name" value="Lactate_DH/Glyco_Ohase_4_C"/>
</dbReference>
<dbReference type="GO" id="GO:0016616">
    <property type="term" value="F:oxidoreductase activity, acting on the CH-OH group of donors, NAD or NADP as acceptor"/>
    <property type="evidence" value="ECO:0007669"/>
    <property type="project" value="InterPro"/>
</dbReference>
<dbReference type="PATRIC" id="fig|1614.7.peg.1069"/>
<dbReference type="SUPFAM" id="SSF56327">
    <property type="entry name" value="LDH C-terminal domain-like"/>
    <property type="match status" value="1"/>
</dbReference>
<dbReference type="RefSeq" id="WP_039144882.1">
    <property type="nucleotide sequence ID" value="NZ_JOJZ01000021.1"/>
</dbReference>
<sequence>MQPKLLIKGSIDRILALLKALIVCDFPVTIQVDDSEQIRSAVLSSKMCHNLSIQIADKPELNNFDALLYLPDIEFYNPKLTDANQIAEDMRPEIDNLRNVINDCVSNGFRGKIVINAPHDEIFAYFAAGFSGLDNQNIIGVGTLPQEMLLKNELLRNFDVSADDINVNVLGLNTNNLVAWSRVYIGPATLLSYLADDSNNYSSDIIGQVQQVIDDPDVVTNQMIQSKALIRLLISMYEGQSLICSVVSVDKEKDELKLDMSPKLINRNGAAQAIRLQLSEDEQKKLNQDLGWANEIITAVINGGKDASKN</sequence>
<evidence type="ECO:0000313" key="1">
    <source>
        <dbReference type="EMBL" id="KID41280.1"/>
    </source>
</evidence>
<dbReference type="OrthoDB" id="2318352at2"/>
<dbReference type="AlphaFoldDB" id="A0A0C1LX94"/>
<evidence type="ECO:0000313" key="2">
    <source>
        <dbReference type="Proteomes" id="UP000031397"/>
    </source>
</evidence>
<protein>
    <submittedName>
        <fullName evidence="1">Malate/lactate dehydrogenase</fullName>
    </submittedName>
</protein>
<accession>A0A0C1LX94</accession>